<protein>
    <submittedName>
        <fullName evidence="1">Uncharacterized protein</fullName>
    </submittedName>
</protein>
<dbReference type="AlphaFoldDB" id="C9LGR1"/>
<reference evidence="1" key="1">
    <citation type="submission" date="2009-09" db="EMBL/GenBank/DDBJ databases">
        <authorList>
            <person name="Weinstock G."/>
            <person name="Sodergren E."/>
            <person name="Clifton S."/>
            <person name="Fulton L."/>
            <person name="Fulton B."/>
            <person name="Courtney L."/>
            <person name="Fronick C."/>
            <person name="Harrison M."/>
            <person name="Strong C."/>
            <person name="Farmer C."/>
            <person name="Delahaunty K."/>
            <person name="Markovic C."/>
            <person name="Hall O."/>
            <person name="Minx P."/>
            <person name="Tomlinson C."/>
            <person name="Mitreva M."/>
            <person name="Nelson J."/>
            <person name="Hou S."/>
            <person name="Wollam A."/>
            <person name="Pepin K.H."/>
            <person name="Johnson M."/>
            <person name="Bhonagiri V."/>
            <person name="Nash W.E."/>
            <person name="Warren W."/>
            <person name="Chinwalla A."/>
            <person name="Mardis E.R."/>
            <person name="Wilson R.K."/>
        </authorList>
    </citation>
    <scope>NUCLEOTIDE SEQUENCE [LARGE SCALE GENOMIC DNA]</scope>
    <source>
        <strain evidence="1">ATCC 51259</strain>
    </source>
</reference>
<dbReference type="Proteomes" id="UP000003460">
    <property type="component" value="Unassembled WGS sequence"/>
</dbReference>
<sequence>MIDHTITESQSTRNLPMKFSSLRIRPIIRREKSTMQFATF</sequence>
<name>C9LGR1_9BACT</name>
<proteinExistence type="predicted"/>
<evidence type="ECO:0000313" key="1">
    <source>
        <dbReference type="EMBL" id="EEX71869.1"/>
    </source>
</evidence>
<gene>
    <name evidence="1" type="ORF">GCWU000325_01407</name>
</gene>
<dbReference type="HOGENOM" id="CLU_3294565_0_0_10"/>
<comment type="caution">
    <text evidence="1">The sequence shown here is derived from an EMBL/GenBank/DDBJ whole genome shotgun (WGS) entry which is preliminary data.</text>
</comment>
<dbReference type="EMBL" id="ACIJ02000018">
    <property type="protein sequence ID" value="EEX71869.1"/>
    <property type="molecule type" value="Genomic_DNA"/>
</dbReference>
<accession>C9LGR1</accession>
<keyword evidence="2" id="KW-1185">Reference proteome</keyword>
<evidence type="ECO:0000313" key="2">
    <source>
        <dbReference type="Proteomes" id="UP000003460"/>
    </source>
</evidence>
<organism evidence="1 2">
    <name type="scientific">Alloprevotella tannerae ATCC 51259</name>
    <dbReference type="NCBI Taxonomy" id="626522"/>
    <lineage>
        <taxon>Bacteria</taxon>
        <taxon>Pseudomonadati</taxon>
        <taxon>Bacteroidota</taxon>
        <taxon>Bacteroidia</taxon>
        <taxon>Bacteroidales</taxon>
        <taxon>Prevotellaceae</taxon>
        <taxon>Alloprevotella</taxon>
    </lineage>
</organism>